<keyword evidence="4" id="KW-0732">Signal</keyword>
<reference evidence="11 12" key="1">
    <citation type="submission" date="2018-01" db="EMBL/GenBank/DDBJ databases">
        <title>Complete genome sequences of 14 Citrobacter spp. isolated from plant in Canada.</title>
        <authorList>
            <person name="Bhandare S.G."/>
            <person name="Colavecchio A."/>
            <person name="Jeukens J."/>
            <person name="Emond-Rheault J.-G."/>
            <person name="Freschi L."/>
            <person name="Hamel J."/>
            <person name="Kukavica-Ibrulj I."/>
            <person name="Levesque R."/>
            <person name="Goodridge L."/>
        </authorList>
    </citation>
    <scope>NUCLEOTIDE SEQUENCE [LARGE SCALE GENOMIC DNA]</scope>
    <source>
        <strain evidence="11 12">S1285</strain>
    </source>
</reference>
<name>A0A2S4RUH5_CITAM</name>
<dbReference type="EMBL" id="PQLX01000007">
    <property type="protein sequence ID" value="POU63626.1"/>
    <property type="molecule type" value="Genomic_DNA"/>
</dbReference>
<dbReference type="Proteomes" id="UP000237003">
    <property type="component" value="Unassembled WGS sequence"/>
</dbReference>
<keyword evidence="3" id="KW-1029">Fimbrium biogenesis</keyword>
<dbReference type="Pfam" id="PF00345">
    <property type="entry name" value="PapD_N"/>
    <property type="match status" value="1"/>
</dbReference>
<evidence type="ECO:0000256" key="2">
    <source>
        <dbReference type="ARBA" id="ARBA00007399"/>
    </source>
</evidence>
<dbReference type="PANTHER" id="PTHR30251:SF2">
    <property type="entry name" value="FIMBRIAL CHAPERONE YADV-RELATED"/>
    <property type="match status" value="1"/>
</dbReference>
<organism evidence="11 12">
    <name type="scientific">Citrobacter amalonaticus</name>
    <dbReference type="NCBI Taxonomy" id="35703"/>
    <lineage>
        <taxon>Bacteria</taxon>
        <taxon>Pseudomonadati</taxon>
        <taxon>Pseudomonadota</taxon>
        <taxon>Gammaproteobacteria</taxon>
        <taxon>Enterobacterales</taxon>
        <taxon>Enterobacteriaceae</taxon>
        <taxon>Citrobacter</taxon>
    </lineage>
</organism>
<dbReference type="InterPro" id="IPR050643">
    <property type="entry name" value="Periplasmic_pilus_chap"/>
</dbReference>
<dbReference type="SUPFAM" id="SSF49354">
    <property type="entry name" value="PapD-like"/>
    <property type="match status" value="1"/>
</dbReference>
<proteinExistence type="inferred from homology"/>
<dbReference type="GO" id="GO:0030288">
    <property type="term" value="C:outer membrane-bounded periplasmic space"/>
    <property type="evidence" value="ECO:0007669"/>
    <property type="project" value="InterPro"/>
</dbReference>
<evidence type="ECO:0000259" key="10">
    <source>
        <dbReference type="Pfam" id="PF02753"/>
    </source>
</evidence>
<evidence type="ECO:0000256" key="1">
    <source>
        <dbReference type="ARBA" id="ARBA00004418"/>
    </source>
</evidence>
<evidence type="ECO:0000313" key="12">
    <source>
        <dbReference type="Proteomes" id="UP000237003"/>
    </source>
</evidence>
<evidence type="ECO:0000259" key="9">
    <source>
        <dbReference type="Pfam" id="PF00345"/>
    </source>
</evidence>
<dbReference type="InterPro" id="IPR008962">
    <property type="entry name" value="PapD-like_sf"/>
</dbReference>
<dbReference type="Pfam" id="PF02753">
    <property type="entry name" value="PapD_C"/>
    <property type="match status" value="1"/>
</dbReference>
<dbReference type="InterPro" id="IPR036316">
    <property type="entry name" value="Pili_assmbl_chap_C_dom_sf"/>
</dbReference>
<evidence type="ECO:0000256" key="6">
    <source>
        <dbReference type="ARBA" id="ARBA00023186"/>
    </source>
</evidence>
<evidence type="ECO:0008006" key="13">
    <source>
        <dbReference type="Google" id="ProtNLM"/>
    </source>
</evidence>
<dbReference type="AlphaFoldDB" id="A0A2S4RUH5"/>
<dbReference type="GO" id="GO:0071555">
    <property type="term" value="P:cell wall organization"/>
    <property type="evidence" value="ECO:0007669"/>
    <property type="project" value="InterPro"/>
</dbReference>
<evidence type="ECO:0000256" key="3">
    <source>
        <dbReference type="ARBA" id="ARBA00022558"/>
    </source>
</evidence>
<evidence type="ECO:0000256" key="4">
    <source>
        <dbReference type="ARBA" id="ARBA00022729"/>
    </source>
</evidence>
<dbReference type="InterPro" id="IPR016147">
    <property type="entry name" value="Pili_assmbl_chaperone_N"/>
</dbReference>
<feature type="domain" description="Pili assembly chaperone C-terminal" evidence="10">
    <location>
        <begin position="160"/>
        <end position="219"/>
    </location>
</feature>
<keyword evidence="6 8" id="KW-0143">Chaperone</keyword>
<comment type="subcellular location">
    <subcellularLocation>
        <location evidence="1 8">Periplasm</location>
    </subcellularLocation>
</comment>
<evidence type="ECO:0000256" key="8">
    <source>
        <dbReference type="RuleBase" id="RU003918"/>
    </source>
</evidence>
<dbReference type="PANTHER" id="PTHR30251">
    <property type="entry name" value="PILUS ASSEMBLY CHAPERONE"/>
    <property type="match status" value="1"/>
</dbReference>
<feature type="domain" description="Pili assembly chaperone N-terminal" evidence="9">
    <location>
        <begin position="15"/>
        <end position="137"/>
    </location>
</feature>
<gene>
    <name evidence="11" type="ORF">C3430_18415</name>
</gene>
<dbReference type="Gene3D" id="2.60.40.10">
    <property type="entry name" value="Immunoglobulins"/>
    <property type="match status" value="2"/>
</dbReference>
<dbReference type="InterPro" id="IPR013783">
    <property type="entry name" value="Ig-like_fold"/>
</dbReference>
<dbReference type="InterPro" id="IPR001829">
    <property type="entry name" value="Pili_assmbl_chaperone_bac"/>
</dbReference>
<dbReference type="InterPro" id="IPR018046">
    <property type="entry name" value="Pili_assmbl_chaperone_CS"/>
</dbReference>
<evidence type="ECO:0000256" key="5">
    <source>
        <dbReference type="ARBA" id="ARBA00022764"/>
    </source>
</evidence>
<keyword evidence="5" id="KW-0574">Periplasm</keyword>
<dbReference type="PRINTS" id="PR00969">
    <property type="entry name" value="CHAPERONPILI"/>
</dbReference>
<dbReference type="FunFam" id="2.60.40.10:FF:000458">
    <property type="entry name" value="Molecular chaperone FimC"/>
    <property type="match status" value="1"/>
</dbReference>
<sequence length="226" mass="24866">MAATLAASSSVWADVVINTTRVVYKESAKEVNVRLTNEGKRPLLVQSWLDDGRATESPENIDLPFMISPPVSRIDAKKGQTLRISKMDASLPKDRESIYYLNVLEVPPKAKDQNAGNNKLQLAFRTRIKMFYRPTALTVKPQDAAGKVEWRAENGALVAKNNSPYYLTFNMMKVGNNGAKSGMVAPFATETFAFDNKAFKPSAGASLTYSYISDYGNDVEGTAVIK</sequence>
<dbReference type="SUPFAM" id="SSF49584">
    <property type="entry name" value="Periplasmic chaperone C-domain"/>
    <property type="match status" value="1"/>
</dbReference>
<accession>A0A2S4RUH5</accession>
<dbReference type="OrthoDB" id="9131059at2"/>
<keyword evidence="7" id="KW-0393">Immunoglobulin domain</keyword>
<evidence type="ECO:0000256" key="7">
    <source>
        <dbReference type="ARBA" id="ARBA00023319"/>
    </source>
</evidence>
<dbReference type="PROSITE" id="PS00635">
    <property type="entry name" value="PILI_CHAPERONE"/>
    <property type="match status" value="1"/>
</dbReference>
<evidence type="ECO:0000313" key="11">
    <source>
        <dbReference type="EMBL" id="POU63626.1"/>
    </source>
</evidence>
<comment type="caution">
    <text evidence="11">The sequence shown here is derived from an EMBL/GenBank/DDBJ whole genome shotgun (WGS) entry which is preliminary data.</text>
</comment>
<comment type="similarity">
    <text evidence="2 8">Belongs to the periplasmic pilus chaperone family.</text>
</comment>
<protein>
    <recommendedName>
        <fullName evidence="13">Molecular chaperone</fullName>
    </recommendedName>
</protein>
<dbReference type="InterPro" id="IPR016148">
    <property type="entry name" value="Pili_assmbl_chaperone_C"/>
</dbReference>